<keyword evidence="2" id="KW-1185">Reference proteome</keyword>
<dbReference type="RefSeq" id="WP_153021513.1">
    <property type="nucleotide sequence ID" value="NZ_JHEG04000001.1"/>
</dbReference>
<accession>A0A8S9T2G7</accession>
<evidence type="ECO:0000313" key="2">
    <source>
        <dbReference type="Proteomes" id="UP000029738"/>
    </source>
</evidence>
<reference evidence="1" key="1">
    <citation type="journal article" date="2015" name="Genome Announc.">
        <title>Draft Genome Sequence of Tolypothrix boutellei Strain VB521301.</title>
        <authorList>
            <person name="Chandrababunaidu M.M."/>
            <person name="Singh D."/>
            <person name="Sen D."/>
            <person name="Bhan S."/>
            <person name="Das S."/>
            <person name="Gupta A."/>
            <person name="Adhikary S.P."/>
            <person name="Tripathy S."/>
        </authorList>
    </citation>
    <scope>NUCLEOTIDE SEQUENCE</scope>
    <source>
        <strain evidence="1">VB521301</strain>
    </source>
</reference>
<organism evidence="1 2">
    <name type="scientific">Tolypothrix bouteillei VB521301</name>
    <dbReference type="NCBI Taxonomy" id="1479485"/>
    <lineage>
        <taxon>Bacteria</taxon>
        <taxon>Bacillati</taxon>
        <taxon>Cyanobacteriota</taxon>
        <taxon>Cyanophyceae</taxon>
        <taxon>Nostocales</taxon>
        <taxon>Tolypothrichaceae</taxon>
        <taxon>Tolypothrix</taxon>
    </lineage>
</organism>
<protein>
    <submittedName>
        <fullName evidence="1">Uncharacterized protein</fullName>
    </submittedName>
</protein>
<gene>
    <name evidence="1" type="ORF">DA73_0400009435</name>
</gene>
<dbReference type="Proteomes" id="UP000029738">
    <property type="component" value="Unassembled WGS sequence"/>
</dbReference>
<dbReference type="EMBL" id="JHEG04000001">
    <property type="protein sequence ID" value="KAF3885663.1"/>
    <property type="molecule type" value="Genomic_DNA"/>
</dbReference>
<evidence type="ECO:0000313" key="1">
    <source>
        <dbReference type="EMBL" id="KAF3885663.1"/>
    </source>
</evidence>
<comment type="caution">
    <text evidence="1">The sequence shown here is derived from an EMBL/GenBank/DDBJ whole genome shotgun (WGS) entry which is preliminary data.</text>
</comment>
<name>A0A8S9T2G7_9CYAN</name>
<dbReference type="AlphaFoldDB" id="A0A8S9T2G7"/>
<sequence length="52" mass="5721">MASSPQAAHDLIARSHYLDTPSYILERLSQFGAARYLAGHTKTPSHVLAKIE</sequence>
<reference evidence="1" key="2">
    <citation type="submission" date="2019-11" db="EMBL/GenBank/DDBJ databases">
        <title>Improved Assembly of Tolypothrix boutellei genome.</title>
        <authorList>
            <person name="Sarangi A.N."/>
            <person name="Mukherjee M."/>
            <person name="Ghosh S."/>
            <person name="Singh D."/>
            <person name="Das A."/>
            <person name="Kant S."/>
            <person name="Prusty A."/>
            <person name="Tripathy S."/>
        </authorList>
    </citation>
    <scope>NUCLEOTIDE SEQUENCE</scope>
    <source>
        <strain evidence="1">VB521301</strain>
    </source>
</reference>
<proteinExistence type="predicted"/>